<dbReference type="SMART" id="SM00903">
    <property type="entry name" value="Flavin_Reduct"/>
    <property type="match status" value="1"/>
</dbReference>
<dbReference type="GO" id="GO:0042602">
    <property type="term" value="F:riboflavin reductase (NADPH) activity"/>
    <property type="evidence" value="ECO:0007669"/>
    <property type="project" value="TreeGrafter"/>
</dbReference>
<reference evidence="3" key="1">
    <citation type="submission" date="2023-03" db="EMBL/GenBank/DDBJ databases">
        <title>Mating type loci evolution in Malassezia.</title>
        <authorList>
            <person name="Coelho M.A."/>
        </authorList>
    </citation>
    <scope>NUCLEOTIDE SEQUENCE</scope>
    <source>
        <strain evidence="3">CBS 14135</strain>
    </source>
</reference>
<proteinExistence type="predicted"/>
<keyword evidence="4" id="KW-1185">Reference proteome</keyword>
<evidence type="ECO:0000313" key="4">
    <source>
        <dbReference type="Proteomes" id="UP001216638"/>
    </source>
</evidence>
<feature type="domain" description="Flavin reductase like" evidence="2">
    <location>
        <begin position="51"/>
        <end position="265"/>
    </location>
</feature>
<dbReference type="AlphaFoldDB" id="A0AAF0IRG0"/>
<protein>
    <recommendedName>
        <fullName evidence="2">Flavin reductase like domain-containing protein</fullName>
    </recommendedName>
</protein>
<evidence type="ECO:0000259" key="2">
    <source>
        <dbReference type="SMART" id="SM00903"/>
    </source>
</evidence>
<dbReference type="PANTHER" id="PTHR30466">
    <property type="entry name" value="FLAVIN REDUCTASE"/>
    <property type="match status" value="1"/>
</dbReference>
<dbReference type="InterPro" id="IPR002563">
    <property type="entry name" value="Flavin_Rdtase-like_dom"/>
</dbReference>
<organism evidence="3 4">
    <name type="scientific">Malassezia brasiliensis</name>
    <dbReference type="NCBI Taxonomy" id="1821822"/>
    <lineage>
        <taxon>Eukaryota</taxon>
        <taxon>Fungi</taxon>
        <taxon>Dikarya</taxon>
        <taxon>Basidiomycota</taxon>
        <taxon>Ustilaginomycotina</taxon>
        <taxon>Malasseziomycetes</taxon>
        <taxon>Malasseziales</taxon>
        <taxon>Malasseziaceae</taxon>
        <taxon>Malassezia</taxon>
    </lineage>
</organism>
<dbReference type="InterPro" id="IPR012349">
    <property type="entry name" value="Split_barrel_FMN-bd"/>
</dbReference>
<feature type="non-terminal residue" evidence="3">
    <location>
        <position position="270"/>
    </location>
</feature>
<gene>
    <name evidence="3" type="ORF">MBRA1_003717a</name>
</gene>
<evidence type="ECO:0000313" key="3">
    <source>
        <dbReference type="EMBL" id="WFC97051.1"/>
    </source>
</evidence>
<dbReference type="EMBL" id="CP119956">
    <property type="protein sequence ID" value="WFC97051.1"/>
    <property type="molecule type" value="Genomic_DNA"/>
</dbReference>
<dbReference type="GO" id="GO:0010181">
    <property type="term" value="F:FMN binding"/>
    <property type="evidence" value="ECO:0007669"/>
    <property type="project" value="InterPro"/>
</dbReference>
<dbReference type="SUPFAM" id="SSF50475">
    <property type="entry name" value="FMN-binding split barrel"/>
    <property type="match status" value="1"/>
</dbReference>
<dbReference type="Gene3D" id="2.30.110.10">
    <property type="entry name" value="Electron Transport, Fmn-binding Protein, Chain A"/>
    <property type="match status" value="1"/>
</dbReference>
<dbReference type="Pfam" id="PF01613">
    <property type="entry name" value="Flavin_Reduct"/>
    <property type="match status" value="1"/>
</dbReference>
<dbReference type="Proteomes" id="UP001216638">
    <property type="component" value="Chromosome 6"/>
</dbReference>
<dbReference type="PANTHER" id="PTHR30466:SF1">
    <property type="entry name" value="FMN REDUCTASE (NADH) RUTF"/>
    <property type="match status" value="1"/>
</dbReference>
<accession>A0AAF0IRG0</accession>
<dbReference type="InterPro" id="IPR050268">
    <property type="entry name" value="NADH-dep_flavin_reductase"/>
</dbReference>
<sequence length="270" mass="29544">MLPRLSSAVRHKSGLLGPSGPAWRALAPLRCFSSSPDQDASRLSESIKKLMRGSAQSVAIVSAFLPEDNGHNMPRFLHAATLSSFTTVCLAPPLVAFSIRQPSRIADSLRDGAAVLENDQKATASSNGTRHKSKRPHFLVHLLSSHQSSISDYFAQPGAQPYELASDVIQEDHPFEKHPIQPSETVDGQVILREALGTMACSLVYQLDLTNPDLHGTTHFEMHEHAHEPGSILFIAQIHAVELGHGVDPEKPGRPLVYWNKQYCIPSEKS</sequence>
<evidence type="ECO:0000256" key="1">
    <source>
        <dbReference type="ARBA" id="ARBA00023002"/>
    </source>
</evidence>
<keyword evidence="1" id="KW-0560">Oxidoreductase</keyword>
<name>A0AAF0IRG0_9BASI</name>